<keyword evidence="3" id="KW-1185">Reference proteome</keyword>
<dbReference type="PANTHER" id="PTHR19959:SF119">
    <property type="entry name" value="FUNGAL LIPASE-LIKE DOMAIN-CONTAINING PROTEIN"/>
    <property type="match status" value="1"/>
</dbReference>
<dbReference type="SUPFAM" id="SSF81901">
    <property type="entry name" value="HCP-like"/>
    <property type="match status" value="1"/>
</dbReference>
<dbReference type="InterPro" id="IPR019734">
    <property type="entry name" value="TPR_rpt"/>
</dbReference>
<sequence length="1277" mass="142580">MANLDNVIRALRESVTTAPQNYPDRAMLLNDLGNALGERYRRAGDTGDIEEAVQMVQEAVDLIPLTHSDRAGYLASVGTLLVIKYKGTKEINDLLAAIRAAQGSVETIPRDRPDLARVLNFLGTAFTEKYNRTREICDLEEAIRSVQKAIDALPPVHSDRARYLNSLGILFAIKYKRTNEVHDLRASIRAMKEVLDMLPRDHPDRARYLNHIDGFERTGATTDLAAIRAMHVSINATAQYFPERTEAFRGIGSQLKSRYKSTGDIDDLTSAIWLFRQCVDATPRDHPNYAIYLNDLAVQLHVKYKRTEAVDDIKEAIQAAQELVDITPEDSPDRAERLSMLGQGFSDRYKKTGTLGDLEAAFHAAQESVDITPEDSPYRAGRFFLLGQRHSDRYTRTGTMEDLEAALQATQVSVDSTPEDSPDRARSLNTLGQRYNDRYSRTGEMKDLEAALQAVQESVDITTNNHPDRASFLTHLGVRLGDRYMRTGAIEDLEAAVQVAQESVEKTPEGHADRAMVLSNLGGYLCERYNTIGAVGDLEAAIHATQASVDITQEDSPQRFERLNNLGLQLGLKYRRTKAIDDLEASIRVLQESANKMPENHPDPAKVFINLGGQMHVRYTRTRAIQDLEAAIQFTQKSINATSEDHPDRAGRLNNLGAHFSDRYKSTQAPEDLEAAIQAAQESVDTTPANKPGRATSLNNLGAHLYLKYERTGVIDHLKKAISCDQTALSQSSSPTLDRVRAGMDLLHRYAMIADWQQAYNAASTTVYLASKLAARSLDNSDKQHILAQVVGLASNAAAAALNVAKKPLDALNLLEQGRGILATSLEDIRMDVKDLQIMHPSLAQQFIHLREELDQPVSHNMFIEDGVYKSSWPAQANRRYEAGRELDALILNIRQQVGFRDFLLAPSEEDMQAAAKLGPIVVINVSQYRCDAIIVKEREIRLLSLPNLSSEDIRKQGSEGGDLGGTKTLEWLWDAIADPILKELGFEQLQSNDKWPHIWWIPTGPLTKFPLHAAGYHGNHYSSKTVIDRVMSSYSSSIKAIIHGRRQHHPQVLSNSTKALLIAMEDTPAIPSRLPFATSEVAKVRRLCESMQINIVEPERRKEEVTQHLPSCRIFHFAGHGKTNEFNPSQSYLALDDWKTHPLTVATLLDINLRQNSPFLAYLSACGTGQIQDQSYMDESLHLINAFQLAGFRHVLGTLWEVDDSSCVEMASITYGVMKQKGMTDESVCLGLHDAARTLRDRWMTELSNMRDVVLCEDKDARAHIAHWVPYVHLGV</sequence>
<evidence type="ECO:0000313" key="3">
    <source>
        <dbReference type="Proteomes" id="UP001251528"/>
    </source>
</evidence>
<protein>
    <recommendedName>
        <fullName evidence="1">CHAT domain-containing protein</fullName>
    </recommendedName>
</protein>
<dbReference type="Pfam" id="PF12770">
    <property type="entry name" value="CHAT"/>
    <property type="match status" value="1"/>
</dbReference>
<dbReference type="InterPro" id="IPR011990">
    <property type="entry name" value="TPR-like_helical_dom_sf"/>
</dbReference>
<reference evidence="2" key="1">
    <citation type="submission" date="2023-06" db="EMBL/GenBank/DDBJ databases">
        <title>Conoideocrella luteorostrata (Hypocreales: Clavicipitaceae), a potential biocontrol fungus for elongate hemlock scale in United States Christmas tree production areas.</title>
        <authorList>
            <person name="Barrett H."/>
            <person name="Lovett B."/>
            <person name="Macias A.M."/>
            <person name="Stajich J.E."/>
            <person name="Kasson M.T."/>
        </authorList>
    </citation>
    <scope>NUCLEOTIDE SEQUENCE</scope>
    <source>
        <strain evidence="2">ARSEF 14590</strain>
    </source>
</reference>
<organism evidence="2 3">
    <name type="scientific">Conoideocrella luteorostrata</name>
    <dbReference type="NCBI Taxonomy" id="1105319"/>
    <lineage>
        <taxon>Eukaryota</taxon>
        <taxon>Fungi</taxon>
        <taxon>Dikarya</taxon>
        <taxon>Ascomycota</taxon>
        <taxon>Pezizomycotina</taxon>
        <taxon>Sordariomycetes</taxon>
        <taxon>Hypocreomycetidae</taxon>
        <taxon>Hypocreales</taxon>
        <taxon>Clavicipitaceae</taxon>
        <taxon>Conoideocrella</taxon>
    </lineage>
</organism>
<evidence type="ECO:0000313" key="2">
    <source>
        <dbReference type="EMBL" id="KAK2612245.1"/>
    </source>
</evidence>
<proteinExistence type="predicted"/>
<dbReference type="Gene3D" id="1.25.40.10">
    <property type="entry name" value="Tetratricopeptide repeat domain"/>
    <property type="match status" value="4"/>
</dbReference>
<dbReference type="PANTHER" id="PTHR19959">
    <property type="entry name" value="KINESIN LIGHT CHAIN"/>
    <property type="match status" value="1"/>
</dbReference>
<dbReference type="EMBL" id="JASWJB010000018">
    <property type="protein sequence ID" value="KAK2612245.1"/>
    <property type="molecule type" value="Genomic_DNA"/>
</dbReference>
<dbReference type="Proteomes" id="UP001251528">
    <property type="component" value="Unassembled WGS sequence"/>
</dbReference>
<dbReference type="InterPro" id="IPR024983">
    <property type="entry name" value="CHAT_dom"/>
</dbReference>
<evidence type="ECO:0000259" key="1">
    <source>
        <dbReference type="Pfam" id="PF12770"/>
    </source>
</evidence>
<dbReference type="SUPFAM" id="SSF48452">
    <property type="entry name" value="TPR-like"/>
    <property type="match status" value="2"/>
</dbReference>
<dbReference type="AlphaFoldDB" id="A0AAJ0CZB8"/>
<dbReference type="SMART" id="SM00028">
    <property type="entry name" value="TPR"/>
    <property type="match status" value="4"/>
</dbReference>
<accession>A0AAJ0CZB8</accession>
<feature type="domain" description="CHAT" evidence="1">
    <location>
        <begin position="968"/>
        <end position="1276"/>
    </location>
</feature>
<name>A0AAJ0CZB8_9HYPO</name>
<gene>
    <name evidence="2" type="ORF">QQS21_001671</name>
</gene>
<comment type="caution">
    <text evidence="2">The sequence shown here is derived from an EMBL/GenBank/DDBJ whole genome shotgun (WGS) entry which is preliminary data.</text>
</comment>